<dbReference type="InterPro" id="IPR001223">
    <property type="entry name" value="Glyco_hydro18_cat"/>
</dbReference>
<dbReference type="GO" id="GO:0016787">
    <property type="term" value="F:hydrolase activity"/>
    <property type="evidence" value="ECO:0007669"/>
    <property type="project" value="UniProtKB-KW"/>
</dbReference>
<dbReference type="Gene3D" id="3.20.20.80">
    <property type="entry name" value="Glycosidases"/>
    <property type="match status" value="1"/>
</dbReference>
<sequence>MFTPSFSRLFTLCSALASVAVVSAAPHQRRAQVPTGPKFVVYTDSLVGPSVLPPLEQIKGFNVINLSFLLSDGPHDQVAAWANLDAGTRQQLHQQYNQAGVSLVVSVFGETELPVTKGLDPTQLAGQMAQFVLSHDVDGIDVDWEETTLVTDPTKSGVGEAWLATFTQTLRQTLPQGQFILSHAPLGPWFQPGFCPGGCYLTVDKTVGSLIDWYNIQFYNDDPSPGYNDCNSLITSAGGSALLEIPKNGPSLNKLVIGKPGTAADVTNGGFIDPATLATCVQQAVQAGWNAGVMAFQFPHADTTWITTVKGSSFQ</sequence>
<proteinExistence type="predicted"/>
<dbReference type="Pfam" id="PF00704">
    <property type="entry name" value="Glyco_hydro_18"/>
    <property type="match status" value="1"/>
</dbReference>
<accession>A0A4Q9NQX6</accession>
<protein>
    <submittedName>
        <fullName evidence="1">Glycoside hydrolase</fullName>
    </submittedName>
</protein>
<evidence type="ECO:0000313" key="2">
    <source>
        <dbReference type="Proteomes" id="UP000292082"/>
    </source>
</evidence>
<dbReference type="InterPro" id="IPR017853">
    <property type="entry name" value="GH"/>
</dbReference>
<name>A0A4Q9NQX6_9APHY</name>
<dbReference type="GO" id="GO:0005975">
    <property type="term" value="P:carbohydrate metabolic process"/>
    <property type="evidence" value="ECO:0007669"/>
    <property type="project" value="InterPro"/>
</dbReference>
<dbReference type="SUPFAM" id="SSF51445">
    <property type="entry name" value="(Trans)glycosidases"/>
    <property type="match status" value="1"/>
</dbReference>
<dbReference type="PROSITE" id="PS51910">
    <property type="entry name" value="GH18_2"/>
    <property type="match status" value="1"/>
</dbReference>
<gene>
    <name evidence="1" type="ORF">BD310DRAFT_881246</name>
</gene>
<dbReference type="CDD" id="cd00598">
    <property type="entry name" value="GH18_chitinase-like"/>
    <property type="match status" value="1"/>
</dbReference>
<dbReference type="OMA" id="DTTWITT"/>
<keyword evidence="2" id="KW-1185">Reference proteome</keyword>
<dbReference type="EMBL" id="ML145140">
    <property type="protein sequence ID" value="TBU57198.1"/>
    <property type="molecule type" value="Genomic_DNA"/>
</dbReference>
<reference evidence="1 2" key="1">
    <citation type="submission" date="2019-01" db="EMBL/GenBank/DDBJ databases">
        <title>Draft genome sequences of three monokaryotic isolates of the white-rot basidiomycete fungus Dichomitus squalens.</title>
        <authorList>
            <consortium name="DOE Joint Genome Institute"/>
            <person name="Lopez S.C."/>
            <person name="Andreopoulos B."/>
            <person name="Pangilinan J."/>
            <person name="Lipzen A."/>
            <person name="Riley R."/>
            <person name="Ahrendt S."/>
            <person name="Ng V."/>
            <person name="Barry K."/>
            <person name="Daum C."/>
            <person name="Grigoriev I.V."/>
            <person name="Hilden K.S."/>
            <person name="Makela M.R."/>
            <person name="de Vries R.P."/>
        </authorList>
    </citation>
    <scope>NUCLEOTIDE SEQUENCE [LARGE SCALE GENOMIC DNA]</scope>
    <source>
        <strain evidence="1 2">CBS 464.89</strain>
    </source>
</reference>
<evidence type="ECO:0000313" key="1">
    <source>
        <dbReference type="EMBL" id="TBU57198.1"/>
    </source>
</evidence>
<keyword evidence="1" id="KW-0378">Hydrolase</keyword>
<organism evidence="1 2">
    <name type="scientific">Dichomitus squalens</name>
    <dbReference type="NCBI Taxonomy" id="114155"/>
    <lineage>
        <taxon>Eukaryota</taxon>
        <taxon>Fungi</taxon>
        <taxon>Dikarya</taxon>
        <taxon>Basidiomycota</taxon>
        <taxon>Agaricomycotina</taxon>
        <taxon>Agaricomycetes</taxon>
        <taxon>Polyporales</taxon>
        <taxon>Polyporaceae</taxon>
        <taxon>Dichomitus</taxon>
    </lineage>
</organism>
<dbReference type="AlphaFoldDB" id="A0A4Q9NQX6"/>
<dbReference type="Proteomes" id="UP000292082">
    <property type="component" value="Unassembled WGS sequence"/>
</dbReference>